<name>A0ABC9EZ38_9POAL</name>
<feature type="compositionally biased region" description="Basic and acidic residues" evidence="2">
    <location>
        <begin position="139"/>
        <end position="157"/>
    </location>
</feature>
<feature type="compositionally biased region" description="Polar residues" evidence="2">
    <location>
        <begin position="117"/>
        <end position="129"/>
    </location>
</feature>
<dbReference type="EMBL" id="OZ075115">
    <property type="protein sequence ID" value="CAL5065399.1"/>
    <property type="molecule type" value="Genomic_DNA"/>
</dbReference>
<feature type="coiled-coil region" evidence="1">
    <location>
        <begin position="186"/>
        <end position="213"/>
    </location>
</feature>
<feature type="compositionally biased region" description="Polar residues" evidence="2">
    <location>
        <begin position="168"/>
        <end position="182"/>
    </location>
</feature>
<keyword evidence="1" id="KW-0175">Coiled coil</keyword>
<evidence type="ECO:0000256" key="1">
    <source>
        <dbReference type="SAM" id="Coils"/>
    </source>
</evidence>
<dbReference type="Proteomes" id="UP001497457">
    <property type="component" value="Chromosome 5rd"/>
</dbReference>
<protein>
    <submittedName>
        <fullName evidence="3">Uncharacterized protein</fullName>
    </submittedName>
</protein>
<organism evidence="3 4">
    <name type="scientific">Urochloa decumbens</name>
    <dbReference type="NCBI Taxonomy" id="240449"/>
    <lineage>
        <taxon>Eukaryota</taxon>
        <taxon>Viridiplantae</taxon>
        <taxon>Streptophyta</taxon>
        <taxon>Embryophyta</taxon>
        <taxon>Tracheophyta</taxon>
        <taxon>Spermatophyta</taxon>
        <taxon>Magnoliopsida</taxon>
        <taxon>Liliopsida</taxon>
        <taxon>Poales</taxon>
        <taxon>Poaceae</taxon>
        <taxon>PACMAD clade</taxon>
        <taxon>Panicoideae</taxon>
        <taxon>Panicodae</taxon>
        <taxon>Paniceae</taxon>
        <taxon>Melinidinae</taxon>
        <taxon>Urochloa</taxon>
    </lineage>
</organism>
<accession>A0ABC9EZ38</accession>
<proteinExistence type="predicted"/>
<keyword evidence="4" id="KW-1185">Reference proteome</keyword>
<sequence>MPGGSHLNFGSFQQSEIKNLWKLKINDNKSVAINEYGTNLFKLQHDPLVVTEAKMAMWQGQLPEVNKNLKKSELLQEGPGTVNMEMEVQVVQEQEEKGEAVCPSPETGTQEAPLAEWSSQEDSLVQTKQGGEFTMPDSAHNDITEKEQPKAEEEKRTSSPLVEWEQAKQANRQSSRIKQQGMRNLKVAEKAEIAAMKKNMEGLQKNEDKTSLEAGAEAMKATALHFHPQDATPDDNGLVLLQ</sequence>
<gene>
    <name evidence="3" type="ORF">URODEC1_LOCUS99928</name>
</gene>
<reference evidence="3" key="1">
    <citation type="submission" date="2024-10" db="EMBL/GenBank/DDBJ databases">
        <authorList>
            <person name="Ryan C."/>
        </authorList>
    </citation>
    <scope>NUCLEOTIDE SEQUENCE [LARGE SCALE GENOMIC DNA]</scope>
</reference>
<evidence type="ECO:0000313" key="4">
    <source>
        <dbReference type="Proteomes" id="UP001497457"/>
    </source>
</evidence>
<evidence type="ECO:0000256" key="2">
    <source>
        <dbReference type="SAM" id="MobiDB-lite"/>
    </source>
</evidence>
<feature type="region of interest" description="Disordered" evidence="2">
    <location>
        <begin position="95"/>
        <end position="183"/>
    </location>
</feature>
<evidence type="ECO:0000313" key="3">
    <source>
        <dbReference type="EMBL" id="CAL5065399.1"/>
    </source>
</evidence>
<dbReference type="AlphaFoldDB" id="A0ABC9EZ38"/>